<dbReference type="PROSITE" id="PS00086">
    <property type="entry name" value="CYTOCHROME_P450"/>
    <property type="match status" value="1"/>
</dbReference>
<keyword evidence="3 6" id="KW-0349">Heme</keyword>
<dbReference type="PRINTS" id="PR00463">
    <property type="entry name" value="EP450I"/>
</dbReference>
<comment type="similarity">
    <text evidence="2 7">Belongs to the cytochrome P450 family.</text>
</comment>
<dbReference type="SMR" id="A0A168EMV6"/>
<reference evidence="9 10" key="1">
    <citation type="journal article" date="2016" name="Genome Biol. Evol.">
        <title>Divergent and convergent evolution of fungal pathogenicity.</title>
        <authorList>
            <person name="Shang Y."/>
            <person name="Xiao G."/>
            <person name="Zheng P."/>
            <person name="Cen K."/>
            <person name="Zhan S."/>
            <person name="Wang C."/>
        </authorList>
    </citation>
    <scope>NUCLEOTIDE SEQUENCE [LARGE SCALE GENOMIC DNA]</scope>
    <source>
        <strain evidence="9 10">ARSEF 2679</strain>
    </source>
</reference>
<dbReference type="AlphaFoldDB" id="A0A168EMV6"/>
<dbReference type="STRING" id="1081104.A0A168EMV6"/>
<dbReference type="Gene3D" id="1.10.630.10">
    <property type="entry name" value="Cytochrome P450"/>
    <property type="match status" value="1"/>
</dbReference>
<evidence type="ECO:0000256" key="3">
    <source>
        <dbReference type="ARBA" id="ARBA00022617"/>
    </source>
</evidence>
<dbReference type="GO" id="GO:0005506">
    <property type="term" value="F:iron ion binding"/>
    <property type="evidence" value="ECO:0007669"/>
    <property type="project" value="InterPro"/>
</dbReference>
<keyword evidence="4 6" id="KW-0479">Metal-binding</keyword>
<evidence type="ECO:0000256" key="7">
    <source>
        <dbReference type="RuleBase" id="RU000461"/>
    </source>
</evidence>
<dbReference type="GO" id="GO:0016705">
    <property type="term" value="F:oxidoreductase activity, acting on paired donors, with incorporation or reduction of molecular oxygen"/>
    <property type="evidence" value="ECO:0007669"/>
    <property type="project" value="InterPro"/>
</dbReference>
<dbReference type="PANTHER" id="PTHR24305:SF166">
    <property type="entry name" value="CYTOCHROME P450 12A4, MITOCHONDRIAL-RELATED"/>
    <property type="match status" value="1"/>
</dbReference>
<dbReference type="GO" id="GO:0020037">
    <property type="term" value="F:heme binding"/>
    <property type="evidence" value="ECO:0007669"/>
    <property type="project" value="InterPro"/>
</dbReference>
<dbReference type="GeneID" id="30017194"/>
<keyword evidence="8" id="KW-0812">Transmembrane</keyword>
<feature type="transmembrane region" description="Helical" evidence="8">
    <location>
        <begin position="20"/>
        <end position="40"/>
    </location>
</feature>
<dbReference type="PANTHER" id="PTHR24305">
    <property type="entry name" value="CYTOCHROME P450"/>
    <property type="match status" value="1"/>
</dbReference>
<evidence type="ECO:0000256" key="6">
    <source>
        <dbReference type="PIRSR" id="PIRSR602401-1"/>
    </source>
</evidence>
<keyword evidence="10" id="KW-1185">Reference proteome</keyword>
<dbReference type="InterPro" id="IPR036396">
    <property type="entry name" value="Cyt_P450_sf"/>
</dbReference>
<comment type="caution">
    <text evidence="9">The sequence shown here is derived from an EMBL/GenBank/DDBJ whole genome shotgun (WGS) entry which is preliminary data.</text>
</comment>
<keyword evidence="8" id="KW-0472">Membrane</keyword>
<keyword evidence="7" id="KW-0560">Oxidoreductase</keyword>
<evidence type="ECO:0000256" key="8">
    <source>
        <dbReference type="SAM" id="Phobius"/>
    </source>
</evidence>
<dbReference type="EMBL" id="AZHB01000001">
    <property type="protein sequence ID" value="OAA74001.1"/>
    <property type="molecule type" value="Genomic_DNA"/>
</dbReference>
<dbReference type="RefSeq" id="XP_018708959.1">
    <property type="nucleotide sequence ID" value="XM_018844509.1"/>
</dbReference>
<gene>
    <name evidence="9" type="ORF">ISF_00902</name>
</gene>
<evidence type="ECO:0000256" key="1">
    <source>
        <dbReference type="ARBA" id="ARBA00001971"/>
    </source>
</evidence>
<sequence>METPQLRSLSVSELDVRSIFTSGLLTVLFIYAVAICRAYWLAMSLSPLNAVQGPPTQHWFFGFLSSKEAQAFQMSPLLLEYCAKFDGVWASLFTNRRPSLVLGDLAGIHHVLNDSHTYARSQVQMRTTRLIFGDGLVAVDGDQHKRQRRAIGPGFSSTAIDSMLPVFAALTEKLAKRWYRALGSPSLEAKSAANETRRAIEVNAYGDFENLFMDMIGESGFQYRFGSLEGHRSELEAAFVEVAQAATTGSLYSLLRSQLPLVETFGHWFVREQMHLDQLKQNIRTISLRLVENAKAHFQYTGADEKVSGRRDILGLLVQSNLAADAKHRLEDDEIVSIIPTLLSGGYDNNASAMSYAVMAMAQTPSTQKRLREELLAPPSGCEDWKSSSKALEKLPYLDAMCRETLRLYSPAHSIPRTCTKDDVIPLSKPIRLRDGSLTSEIRIGRGDDVIIPQKWMNVDPALWGTDANMFRPERWLQDPNHRYYTGGLNPVISGHKHSGWSSLMTFSIGPRNCIGYRMAISEIKVSLALLVAKFEFLQHDGMKDVYGQVQIVDRPRVKGVKGYCMPCWVRAIEE</sequence>
<proteinExistence type="inferred from homology"/>
<dbReference type="InterPro" id="IPR001128">
    <property type="entry name" value="Cyt_P450"/>
</dbReference>
<comment type="cofactor">
    <cofactor evidence="1 6">
        <name>heme</name>
        <dbReference type="ChEBI" id="CHEBI:30413"/>
    </cofactor>
</comment>
<organism evidence="9 10">
    <name type="scientific">Cordyceps fumosorosea (strain ARSEF 2679)</name>
    <name type="common">Isaria fumosorosea</name>
    <dbReference type="NCBI Taxonomy" id="1081104"/>
    <lineage>
        <taxon>Eukaryota</taxon>
        <taxon>Fungi</taxon>
        <taxon>Dikarya</taxon>
        <taxon>Ascomycota</taxon>
        <taxon>Pezizomycotina</taxon>
        <taxon>Sordariomycetes</taxon>
        <taxon>Hypocreomycetidae</taxon>
        <taxon>Hypocreales</taxon>
        <taxon>Cordycipitaceae</taxon>
        <taxon>Cordyceps</taxon>
    </lineage>
</organism>
<name>A0A168EMV6_CORFA</name>
<dbReference type="Pfam" id="PF00067">
    <property type="entry name" value="p450"/>
    <property type="match status" value="1"/>
</dbReference>
<dbReference type="PRINTS" id="PR00385">
    <property type="entry name" value="P450"/>
</dbReference>
<dbReference type="OrthoDB" id="1470350at2759"/>
<keyword evidence="7" id="KW-0503">Monooxygenase</keyword>
<evidence type="ECO:0000256" key="4">
    <source>
        <dbReference type="ARBA" id="ARBA00022723"/>
    </source>
</evidence>
<protein>
    <submittedName>
        <fullName evidence="9">Cytochrome P450</fullName>
    </submittedName>
</protein>
<dbReference type="InterPro" id="IPR050121">
    <property type="entry name" value="Cytochrome_P450_monoxygenase"/>
</dbReference>
<dbReference type="InterPro" id="IPR002401">
    <property type="entry name" value="Cyt_P450_E_grp-I"/>
</dbReference>
<dbReference type="InterPro" id="IPR017972">
    <property type="entry name" value="Cyt_P450_CS"/>
</dbReference>
<evidence type="ECO:0000256" key="5">
    <source>
        <dbReference type="ARBA" id="ARBA00023004"/>
    </source>
</evidence>
<evidence type="ECO:0000256" key="2">
    <source>
        <dbReference type="ARBA" id="ARBA00010617"/>
    </source>
</evidence>
<dbReference type="SUPFAM" id="SSF48264">
    <property type="entry name" value="Cytochrome P450"/>
    <property type="match status" value="1"/>
</dbReference>
<evidence type="ECO:0000313" key="10">
    <source>
        <dbReference type="Proteomes" id="UP000076744"/>
    </source>
</evidence>
<accession>A0A168EMV6</accession>
<keyword evidence="5 6" id="KW-0408">Iron</keyword>
<keyword evidence="8" id="KW-1133">Transmembrane helix</keyword>
<dbReference type="Proteomes" id="UP000076744">
    <property type="component" value="Unassembled WGS sequence"/>
</dbReference>
<dbReference type="GO" id="GO:0004497">
    <property type="term" value="F:monooxygenase activity"/>
    <property type="evidence" value="ECO:0007669"/>
    <property type="project" value="UniProtKB-KW"/>
</dbReference>
<feature type="binding site" description="axial binding residue" evidence="6">
    <location>
        <position position="514"/>
    </location>
    <ligand>
        <name>heme</name>
        <dbReference type="ChEBI" id="CHEBI:30413"/>
    </ligand>
    <ligandPart>
        <name>Fe</name>
        <dbReference type="ChEBI" id="CHEBI:18248"/>
    </ligandPart>
</feature>
<evidence type="ECO:0000313" key="9">
    <source>
        <dbReference type="EMBL" id="OAA74001.1"/>
    </source>
</evidence>